<dbReference type="GO" id="GO:0000150">
    <property type="term" value="F:DNA strand exchange activity"/>
    <property type="evidence" value="ECO:0007669"/>
    <property type="project" value="InterPro"/>
</dbReference>
<dbReference type="PROSITE" id="PS51737">
    <property type="entry name" value="RECOMBINASE_DNA_BIND"/>
    <property type="match status" value="1"/>
</dbReference>
<dbReference type="InterPro" id="IPR011109">
    <property type="entry name" value="DNA_bind_recombinase_dom"/>
</dbReference>
<name>A0A4R1QL75_9FIRM</name>
<dbReference type="Pfam" id="PF00239">
    <property type="entry name" value="Resolvase"/>
    <property type="match status" value="1"/>
</dbReference>
<dbReference type="STRING" id="1650663.GCA_001486665_03532"/>
<dbReference type="InterPro" id="IPR025827">
    <property type="entry name" value="Zn_ribbon_recom_dom"/>
</dbReference>
<dbReference type="PANTHER" id="PTHR30461:SF23">
    <property type="entry name" value="DNA RECOMBINASE-RELATED"/>
    <property type="match status" value="1"/>
</dbReference>
<dbReference type="Pfam" id="PF13408">
    <property type="entry name" value="Zn_ribbon_recom"/>
    <property type="match status" value="1"/>
</dbReference>
<dbReference type="InterPro" id="IPR006119">
    <property type="entry name" value="Resolv_N"/>
</dbReference>
<dbReference type="SMART" id="SM00857">
    <property type="entry name" value="Resolvase"/>
    <property type="match status" value="1"/>
</dbReference>
<feature type="domain" description="Recombinase" evidence="1">
    <location>
        <begin position="168"/>
        <end position="301"/>
    </location>
</feature>
<reference evidence="2 3" key="1">
    <citation type="submission" date="2019-03" db="EMBL/GenBank/DDBJ databases">
        <title>Genomic Encyclopedia of Type Strains, Phase IV (KMG-IV): sequencing the most valuable type-strain genomes for metagenomic binning, comparative biology and taxonomic classification.</title>
        <authorList>
            <person name="Goeker M."/>
        </authorList>
    </citation>
    <scope>NUCLEOTIDE SEQUENCE [LARGE SCALE GENOMIC DNA]</scope>
    <source>
        <strain evidence="2 3">DSM 100451</strain>
    </source>
</reference>
<dbReference type="EMBL" id="SLUM01000033">
    <property type="protein sequence ID" value="TCL53471.1"/>
    <property type="molecule type" value="Genomic_DNA"/>
</dbReference>
<comment type="caution">
    <text evidence="2">The sequence shown here is derived from an EMBL/GenBank/DDBJ whole genome shotgun (WGS) entry which is preliminary data.</text>
</comment>
<organism evidence="2 3">
    <name type="scientific">Allofournierella massiliensis</name>
    <dbReference type="NCBI Taxonomy" id="1650663"/>
    <lineage>
        <taxon>Bacteria</taxon>
        <taxon>Bacillati</taxon>
        <taxon>Bacillota</taxon>
        <taxon>Clostridia</taxon>
        <taxon>Eubacteriales</taxon>
        <taxon>Oscillospiraceae</taxon>
        <taxon>Allofournierella</taxon>
    </lineage>
</organism>
<dbReference type="SUPFAM" id="SSF53041">
    <property type="entry name" value="Resolvase-like"/>
    <property type="match status" value="1"/>
</dbReference>
<evidence type="ECO:0000259" key="1">
    <source>
        <dbReference type="PROSITE" id="PS51737"/>
    </source>
</evidence>
<dbReference type="GO" id="GO:0003677">
    <property type="term" value="F:DNA binding"/>
    <property type="evidence" value="ECO:0007669"/>
    <property type="project" value="InterPro"/>
</dbReference>
<evidence type="ECO:0000313" key="3">
    <source>
        <dbReference type="Proteomes" id="UP000295184"/>
    </source>
</evidence>
<dbReference type="PANTHER" id="PTHR30461">
    <property type="entry name" value="DNA-INVERTASE FROM LAMBDOID PROPHAGE"/>
    <property type="match status" value="1"/>
</dbReference>
<proteinExistence type="predicted"/>
<dbReference type="InterPro" id="IPR050639">
    <property type="entry name" value="SSR_resolvase"/>
</dbReference>
<evidence type="ECO:0000313" key="2">
    <source>
        <dbReference type="EMBL" id="TCL53471.1"/>
    </source>
</evidence>
<dbReference type="Gene3D" id="3.40.50.1390">
    <property type="entry name" value="Resolvase, N-terminal catalytic domain"/>
    <property type="match status" value="1"/>
</dbReference>
<protein>
    <submittedName>
        <fullName evidence="2">DNA invertase Pin-like site-specific DNA recombinase</fullName>
    </submittedName>
</protein>
<dbReference type="InterPro" id="IPR036162">
    <property type="entry name" value="Resolvase-like_N_sf"/>
</dbReference>
<dbReference type="Gene3D" id="3.90.1750.20">
    <property type="entry name" value="Putative Large Serine Recombinase, Chain B, Domain 2"/>
    <property type="match status" value="1"/>
</dbReference>
<sequence length="518" mass="58307">MERDAMTTPIALYLRLSSADGEGAESGSIANQRTYLHRWAEENGFRVVAEFQDDGYTGTDFERPGFQRLMAQLKSGRIRCFATTDLSRLGRNCGQALTLVEETFQRLGVRYIAVNDGYDTGKMSRESLDPSVFKFLLNELYAKDCSAKVLRAKRTLQREGKFLGGQAPYGYRIDPADKYRLLPDEETAPVVRRIYHSFLAGQTLGQIARTLEQQGIPSPAARRAGREGGAWSTATLRRILTLPTYRGALTQHVTEMTSYKVHTRRPVPPGQWMVCENTHPPLVSEEEFRQAQALLGRRRYASRTGEHALSGLVVCADCGGRMYPHRVGGYCYFICGTYARNSGQCSAHRIREDRLEQLVLERLRPLMQCAAASEQLARRLCVDLSFDQTAPERLQQKLDRLAAQRRQAYADRLEGLIDAGEYAIVSARLRKKEEGLRCLLQRQTKQKTGPDLEEMRKRAEDLLELKRPNRAVLGRLIRKITVAEDGGVEIYCSFARPLPGDGCDNGAEKEINTNGAIF</sequence>
<dbReference type="AlphaFoldDB" id="A0A4R1QL75"/>
<dbReference type="OrthoDB" id="9784557at2"/>
<dbReference type="RefSeq" id="WP_082669695.1">
    <property type="nucleotide sequence ID" value="NZ_CABKVM010000019.1"/>
</dbReference>
<accession>A0A4R1QL75</accession>
<dbReference type="InterPro" id="IPR038109">
    <property type="entry name" value="DNA_bind_recomb_sf"/>
</dbReference>
<dbReference type="Proteomes" id="UP000295184">
    <property type="component" value="Unassembled WGS sequence"/>
</dbReference>
<dbReference type="Pfam" id="PF07508">
    <property type="entry name" value="Recombinase"/>
    <property type="match status" value="1"/>
</dbReference>
<gene>
    <name evidence="2" type="ORF">EDD77_13312</name>
</gene>